<evidence type="ECO:0000256" key="4">
    <source>
        <dbReference type="ARBA" id="ARBA00023239"/>
    </source>
</evidence>
<dbReference type="InterPro" id="IPR006913">
    <property type="entry name" value="CENP-V/GFA"/>
</dbReference>
<proteinExistence type="inferred from homology"/>
<evidence type="ECO:0000313" key="7">
    <source>
        <dbReference type="Proteomes" id="UP001107961"/>
    </source>
</evidence>
<dbReference type="AlphaFoldDB" id="A0A9Q3W2A0"/>
<comment type="similarity">
    <text evidence="1">Belongs to the Gfa family.</text>
</comment>
<organism evidence="6 7">
    <name type="scientific">Alloalcanivorax xenomutans</name>
    <dbReference type="NCBI Taxonomy" id="1094342"/>
    <lineage>
        <taxon>Bacteria</taxon>
        <taxon>Pseudomonadati</taxon>
        <taxon>Pseudomonadota</taxon>
        <taxon>Gammaproteobacteria</taxon>
        <taxon>Oceanospirillales</taxon>
        <taxon>Alcanivoracaceae</taxon>
        <taxon>Alloalcanivorax</taxon>
    </lineage>
</organism>
<name>A0A9Q3W2A0_9GAMM</name>
<evidence type="ECO:0000256" key="2">
    <source>
        <dbReference type="ARBA" id="ARBA00022723"/>
    </source>
</evidence>
<sequence length="135" mass="14902">MYTGQCLCGGVRFRIEGELAPVQVCHCSQCRHAQGAPFATNIPVSTSAFYLDAGEALLKGFESTPGKERVFCGHCGSPLFSRRADLPDVVRIRAGLINEPLDVRPVWHAYTASKANWWSIDDDLPCYPEGYPGRR</sequence>
<evidence type="ECO:0000313" key="6">
    <source>
        <dbReference type="EMBL" id="MCE7507214.1"/>
    </source>
</evidence>
<dbReference type="Pfam" id="PF04828">
    <property type="entry name" value="GFA"/>
    <property type="match status" value="1"/>
</dbReference>
<dbReference type="GO" id="GO:0016846">
    <property type="term" value="F:carbon-sulfur lyase activity"/>
    <property type="evidence" value="ECO:0007669"/>
    <property type="project" value="InterPro"/>
</dbReference>
<reference evidence="6" key="1">
    <citation type="submission" date="2022-01" db="EMBL/GenBank/DDBJ databases">
        <authorList>
            <person name="Karlyshev A.V."/>
            <person name="Jaspars M."/>
        </authorList>
    </citation>
    <scope>NUCLEOTIDE SEQUENCE</scope>
    <source>
        <strain evidence="6">AGSA3-2</strain>
    </source>
</reference>
<comment type="caution">
    <text evidence="6">The sequence shown here is derived from an EMBL/GenBank/DDBJ whole genome shotgun (WGS) entry which is preliminary data.</text>
</comment>
<keyword evidence="2" id="KW-0479">Metal-binding</keyword>
<dbReference type="RefSeq" id="WP_233924611.1">
    <property type="nucleotide sequence ID" value="NZ_JAJVKT010000001.1"/>
</dbReference>
<evidence type="ECO:0000256" key="3">
    <source>
        <dbReference type="ARBA" id="ARBA00022833"/>
    </source>
</evidence>
<dbReference type="GO" id="GO:0046872">
    <property type="term" value="F:metal ion binding"/>
    <property type="evidence" value="ECO:0007669"/>
    <property type="project" value="UniProtKB-KW"/>
</dbReference>
<accession>A0A9Q3W2A0</accession>
<dbReference type="InterPro" id="IPR011057">
    <property type="entry name" value="Mss4-like_sf"/>
</dbReference>
<dbReference type="Gene3D" id="3.90.1590.10">
    <property type="entry name" value="glutathione-dependent formaldehyde- activating enzyme (gfa)"/>
    <property type="match status" value="1"/>
</dbReference>
<dbReference type="PANTHER" id="PTHR33337">
    <property type="entry name" value="GFA DOMAIN-CONTAINING PROTEIN"/>
    <property type="match status" value="1"/>
</dbReference>
<keyword evidence="4" id="KW-0456">Lyase</keyword>
<dbReference type="EMBL" id="JAJVKT010000001">
    <property type="protein sequence ID" value="MCE7507214.1"/>
    <property type="molecule type" value="Genomic_DNA"/>
</dbReference>
<feature type="domain" description="CENP-V/GFA" evidence="5">
    <location>
        <begin position="2"/>
        <end position="108"/>
    </location>
</feature>
<gene>
    <name evidence="6" type="ORF">LZG35_01095</name>
</gene>
<keyword evidence="7" id="KW-1185">Reference proteome</keyword>
<dbReference type="SUPFAM" id="SSF51316">
    <property type="entry name" value="Mss4-like"/>
    <property type="match status" value="1"/>
</dbReference>
<evidence type="ECO:0000256" key="1">
    <source>
        <dbReference type="ARBA" id="ARBA00005495"/>
    </source>
</evidence>
<protein>
    <submittedName>
        <fullName evidence="6">GFA family protein</fullName>
    </submittedName>
</protein>
<evidence type="ECO:0000259" key="5">
    <source>
        <dbReference type="PROSITE" id="PS51891"/>
    </source>
</evidence>
<dbReference type="Proteomes" id="UP001107961">
    <property type="component" value="Unassembled WGS sequence"/>
</dbReference>
<dbReference type="PANTHER" id="PTHR33337:SF40">
    <property type="entry name" value="CENP-V_GFA DOMAIN-CONTAINING PROTEIN-RELATED"/>
    <property type="match status" value="1"/>
</dbReference>
<dbReference type="PROSITE" id="PS51891">
    <property type="entry name" value="CENP_V_GFA"/>
    <property type="match status" value="1"/>
</dbReference>
<keyword evidence="3" id="KW-0862">Zinc</keyword>